<reference evidence="2" key="1">
    <citation type="submission" date="2020-07" db="EMBL/GenBank/DDBJ databases">
        <title>Multicomponent nature underlies the extraordinary mechanical properties of spider dragline silk.</title>
        <authorList>
            <person name="Kono N."/>
            <person name="Nakamura H."/>
            <person name="Mori M."/>
            <person name="Yoshida Y."/>
            <person name="Ohtoshi R."/>
            <person name="Malay A.D."/>
            <person name="Moran D.A.P."/>
            <person name="Tomita M."/>
            <person name="Numata K."/>
            <person name="Arakawa K."/>
        </authorList>
    </citation>
    <scope>NUCLEOTIDE SEQUENCE</scope>
</reference>
<organism evidence="2 3">
    <name type="scientific">Trichonephila clavata</name>
    <name type="common">Joro spider</name>
    <name type="synonym">Nephila clavata</name>
    <dbReference type="NCBI Taxonomy" id="2740835"/>
    <lineage>
        <taxon>Eukaryota</taxon>
        <taxon>Metazoa</taxon>
        <taxon>Ecdysozoa</taxon>
        <taxon>Arthropoda</taxon>
        <taxon>Chelicerata</taxon>
        <taxon>Arachnida</taxon>
        <taxon>Araneae</taxon>
        <taxon>Araneomorphae</taxon>
        <taxon>Entelegynae</taxon>
        <taxon>Araneoidea</taxon>
        <taxon>Nephilidae</taxon>
        <taxon>Trichonephila</taxon>
    </lineage>
</organism>
<dbReference type="EMBL" id="BMAO01008413">
    <property type="protein sequence ID" value="GFR23214.1"/>
    <property type="molecule type" value="Genomic_DNA"/>
</dbReference>
<gene>
    <name evidence="2" type="ORF">TNCT_518431</name>
</gene>
<evidence type="ECO:0000313" key="2">
    <source>
        <dbReference type="EMBL" id="GFR23214.1"/>
    </source>
</evidence>
<feature type="compositionally biased region" description="Polar residues" evidence="1">
    <location>
        <begin position="67"/>
        <end position="86"/>
    </location>
</feature>
<comment type="caution">
    <text evidence="2">The sequence shown here is derived from an EMBL/GenBank/DDBJ whole genome shotgun (WGS) entry which is preliminary data.</text>
</comment>
<accession>A0A8X6LX36</accession>
<feature type="region of interest" description="Disordered" evidence="1">
    <location>
        <begin position="129"/>
        <end position="157"/>
    </location>
</feature>
<dbReference type="Proteomes" id="UP000887116">
    <property type="component" value="Unassembled WGS sequence"/>
</dbReference>
<feature type="region of interest" description="Disordered" evidence="1">
    <location>
        <begin position="55"/>
        <end position="97"/>
    </location>
</feature>
<keyword evidence="3" id="KW-1185">Reference proteome</keyword>
<dbReference type="OrthoDB" id="10417698at2759"/>
<evidence type="ECO:0000313" key="3">
    <source>
        <dbReference type="Proteomes" id="UP000887116"/>
    </source>
</evidence>
<name>A0A8X6LX36_TRICU</name>
<dbReference type="AlphaFoldDB" id="A0A8X6LX36"/>
<sequence>METFRKCKPSWVEALKNMPDHYPEEPFYARALSELQEIEETMALAVSDIDSFPPCTTPGCPRHEKTPVSSPSKNLQKTPTNTNKNNSGKRKDNLNFEHPPIRKTARKLTFELPSTQEITISPNKFTLLENSDSIENPGSGAQITNPPAPSKTNTDTTNQISVQNAPRLPPRIMIFLAEELDYGIQMATITKEYPKL</sequence>
<evidence type="ECO:0000256" key="1">
    <source>
        <dbReference type="SAM" id="MobiDB-lite"/>
    </source>
</evidence>
<protein>
    <submittedName>
        <fullName evidence="2">Uncharacterized protein</fullName>
    </submittedName>
</protein>
<proteinExistence type="predicted"/>